<sequence>MNKTTYTHKHSKLAILVASIMFAGISGCVEGEKINTETAEYTPESRQLGVIAGEDGEFAPGEQVTIDGRLVGTTEGQTILWSQTEGDSIAIEDWTSPTLNFVAPQVEAIEAYTFEIKAIDEDGSVVVDADGSELKDDVTITVFDPEKLITLEAEDSSVATLKGTVRIVDKNDDMYIAGHSGTSHTSDINPGDSVTFNVNLDAPGYYTVYLNYAIGIGYGGKVGQVKVNGVVSELSLAETGKFEQIRVDVFNMNQGENTIEVGGGWSYYRVDSIQILPAAAPAAPLAVEPSLVNPNATSTTKKLMEFLTQNYGSSTLSGQTEFPAKVGNEFPLTNFDAIVDATEDDAPAIVAFDYMNYSASYNGSDIAGLTDSIIKAHEEKNIIVSALFHWRAPSGNEAEQGCFYSDCTSFDLTAALADEQSDDYKALINDIDTVALELTKLANADIPVLWRPLHEAEGEWFWWGAHGSDALKQLWEIMYERMTNHHQLNNLIWVFTHTQSLSADWYPGDEYVDIVGYDGYAEPKNDDEVTFKSQFSTLKDRHNGKKLVALTETGTIPNVETMHEQNAWWSFFITWNSETWDTSSVIGPQGADKITIDSNYSFDGIINLLDLPNTTEKVEAGTYENFEANSDEFDISAWEFQNNWSPTDGINLSTAWFSDGAQSLSGETQLVEGDDNIILQTYPEGGVVLGSVNTLKIIAHTENAGSDVQIQLFAKDQNDEWRDGGAVPLSENGTQLSLDISDLNELSGFGVRFMGAKGSVDTPSQFYIDSVEFE</sequence>
<dbReference type="EMBL" id="JBAKAX010000006">
    <property type="protein sequence ID" value="MEL0604082.1"/>
    <property type="molecule type" value="Genomic_DNA"/>
</dbReference>
<evidence type="ECO:0000313" key="2">
    <source>
        <dbReference type="Proteomes" id="UP001374952"/>
    </source>
</evidence>
<proteinExistence type="predicted"/>
<organism evidence="1 2">
    <name type="scientific">Pseudoalteromonas undina</name>
    <dbReference type="NCBI Taxonomy" id="43660"/>
    <lineage>
        <taxon>Bacteria</taxon>
        <taxon>Pseudomonadati</taxon>
        <taxon>Pseudomonadota</taxon>
        <taxon>Gammaproteobacteria</taxon>
        <taxon>Alteromonadales</taxon>
        <taxon>Pseudoalteromonadaceae</taxon>
        <taxon>Pseudoalteromonas</taxon>
    </lineage>
</organism>
<dbReference type="Proteomes" id="UP001374952">
    <property type="component" value="Unassembled WGS sequence"/>
</dbReference>
<comment type="caution">
    <text evidence="1">The sequence shown here is derived from an EMBL/GenBank/DDBJ whole genome shotgun (WGS) entry which is preliminary data.</text>
</comment>
<gene>
    <name evidence="1" type="ORF">V6250_07875</name>
</gene>
<keyword evidence="2" id="KW-1185">Reference proteome</keyword>
<reference evidence="1" key="1">
    <citation type="submission" date="2024-02" db="EMBL/GenBank/DDBJ databases">
        <title>Bacteria isolated from the canopy kelp, Nereocystis luetkeana.</title>
        <authorList>
            <person name="Pfister C.A."/>
            <person name="Younker I.T."/>
            <person name="Light S.H."/>
        </authorList>
    </citation>
    <scope>NUCLEOTIDE SEQUENCE</scope>
    <source>
        <strain evidence="1">TN.2.01</strain>
    </source>
</reference>
<name>A0ACC6R316_9GAMM</name>
<protein>
    <submittedName>
        <fullName evidence="1">Glycosyl hydrolase</fullName>
    </submittedName>
</protein>
<keyword evidence="1" id="KW-0378">Hydrolase</keyword>
<evidence type="ECO:0000313" key="1">
    <source>
        <dbReference type="EMBL" id="MEL0604082.1"/>
    </source>
</evidence>
<accession>A0ACC6R316</accession>